<comment type="caution">
    <text evidence="1">The sequence shown here is derived from an EMBL/GenBank/DDBJ whole genome shotgun (WGS) entry which is preliminary data.</text>
</comment>
<dbReference type="EMBL" id="LMWM01000039">
    <property type="protein sequence ID" value="KUM84077.1"/>
    <property type="molecule type" value="Genomic_DNA"/>
</dbReference>
<reference evidence="1 2" key="1">
    <citation type="submission" date="2015-10" db="EMBL/GenBank/DDBJ databases">
        <title>Draft genome sequence of Streptomyces pseudovenezuelae DSM 40212, type strain for the species Streptomyces pseudovenezuelae.</title>
        <authorList>
            <person name="Ruckert C."/>
            <person name="Winkler A."/>
            <person name="Kalinowski J."/>
            <person name="Kampfer P."/>
            <person name="Glaeser S."/>
        </authorList>
    </citation>
    <scope>NUCLEOTIDE SEQUENCE [LARGE SCALE GENOMIC DNA]</scope>
    <source>
        <strain evidence="1 2">DSM 40212</strain>
    </source>
</reference>
<organism evidence="1 2">
    <name type="scientific">Streptomyces pseudovenezuelae</name>
    <dbReference type="NCBI Taxonomy" id="67350"/>
    <lineage>
        <taxon>Bacteria</taxon>
        <taxon>Bacillati</taxon>
        <taxon>Actinomycetota</taxon>
        <taxon>Actinomycetes</taxon>
        <taxon>Kitasatosporales</taxon>
        <taxon>Streptomycetaceae</taxon>
        <taxon>Streptomyces</taxon>
        <taxon>Streptomyces aurantiacus group</taxon>
    </lineage>
</organism>
<accession>A0A101N035</accession>
<dbReference type="AlphaFoldDB" id="A0A101N035"/>
<evidence type="ECO:0000313" key="2">
    <source>
        <dbReference type="Proteomes" id="UP000053039"/>
    </source>
</evidence>
<sequence length="59" mass="5599">MASASAGGAVAAVDVGEEAVALSAGLSEPSDPSEQAASVISRAAVDMSAAVVRMALAPK</sequence>
<gene>
    <name evidence="1" type="ORF">AQI94_33395</name>
</gene>
<evidence type="ECO:0000313" key="1">
    <source>
        <dbReference type="EMBL" id="KUM84077.1"/>
    </source>
</evidence>
<proteinExistence type="predicted"/>
<name>A0A101N035_9ACTN</name>
<protein>
    <submittedName>
        <fullName evidence="1">Uncharacterized protein</fullName>
    </submittedName>
</protein>
<dbReference type="Proteomes" id="UP000053039">
    <property type="component" value="Unassembled WGS sequence"/>
</dbReference>